<feature type="compositionally biased region" description="Pro residues" evidence="1">
    <location>
        <begin position="250"/>
        <end position="260"/>
    </location>
</feature>
<feature type="domain" description="Streptococcal pilin isopeptide linkage" evidence="3">
    <location>
        <begin position="1481"/>
        <end position="1610"/>
    </location>
</feature>
<organism evidence="4 5">
    <name type="scientific">Blautia obeum</name>
    <dbReference type="NCBI Taxonomy" id="40520"/>
    <lineage>
        <taxon>Bacteria</taxon>
        <taxon>Bacillati</taxon>
        <taxon>Bacillota</taxon>
        <taxon>Clostridia</taxon>
        <taxon>Lachnospirales</taxon>
        <taxon>Lachnospiraceae</taxon>
        <taxon>Blautia</taxon>
    </lineage>
</organism>
<dbReference type="Gene3D" id="2.60.40.10">
    <property type="entry name" value="Immunoglobulins"/>
    <property type="match status" value="1"/>
</dbReference>
<reference evidence="4 5" key="1">
    <citation type="submission" date="2015-09" db="EMBL/GenBank/DDBJ databases">
        <authorList>
            <consortium name="Pathogen Informatics"/>
        </authorList>
    </citation>
    <scope>NUCLEOTIDE SEQUENCE [LARGE SCALE GENOMIC DNA]</scope>
    <source>
        <strain evidence="4 5">2789STDY5834861</strain>
    </source>
</reference>
<evidence type="ECO:0000256" key="1">
    <source>
        <dbReference type="SAM" id="MobiDB-lite"/>
    </source>
</evidence>
<feature type="domain" description="Streptococcal pilin isopeptide linkage" evidence="3">
    <location>
        <begin position="929"/>
        <end position="1058"/>
    </location>
</feature>
<feature type="domain" description="Streptococcal pilin isopeptide linkage" evidence="3">
    <location>
        <begin position="1763"/>
        <end position="1904"/>
    </location>
</feature>
<dbReference type="Pfam" id="PF12892">
    <property type="entry name" value="FctA"/>
    <property type="match status" value="6"/>
</dbReference>
<feature type="region of interest" description="Disordered" evidence="1">
    <location>
        <begin position="43"/>
        <end position="99"/>
    </location>
</feature>
<dbReference type="Gene3D" id="2.60.40.3050">
    <property type="match status" value="6"/>
</dbReference>
<feature type="domain" description="Streptococcal pilin isopeptide linkage" evidence="3">
    <location>
        <begin position="1191"/>
        <end position="1340"/>
    </location>
</feature>
<feature type="compositionally biased region" description="Polar residues" evidence="1">
    <location>
        <begin position="43"/>
        <end position="61"/>
    </location>
</feature>
<feature type="signal peptide" evidence="2">
    <location>
        <begin position="1"/>
        <end position="24"/>
    </location>
</feature>
<dbReference type="InterPro" id="IPR022464">
    <property type="entry name" value="Strep_pil_isopept_link"/>
</dbReference>
<sequence length="1985" mass="218480">MEKTRKWRKILAMMLTVVMMLQNAQSVMVFADVTNEQIEQRLAGNQGQTEETQPDQSQVDTRANGEEYKTQSQETQENGNGSTDIGSPESGNATTEAKTSNADVSATITQSVFQADVSGTTCNFVQMTAQITNNDTENPATGVSVKALLNSAQLSWVNGYGTETAGAGAYAVDSNNTADLPDGSADGYDQIVMWTDQTIGAGETVAYQFAAQIIPENLDGVVNAWYVDGTSCSYTWENTEILVPTQAPVEPAPEVAPPQTEPEEKPEVKPEETTPEVTEAPEVTPTPEVAEVPEATPTPEVTEVPEVTPTPEVTEVPEATPTPEQEEEEALKSKKKEQERLLTQKARAKAFNNEKKSVEDNITVIEDRNVGVATTDDRKDIANNDITFSFEVNGEPYDSSTDFLDRNATIDIKMTYIFKAENQPTETDCLGYYYDLPNLDHLEYDLPENGIIKGDDGTAGSWVRNGNRIIFNYDSEYIHGHPEEGYGTFHIWSKIDKESVTKIDKFPITLGGQTTYINLKNTPLTGNKTYSVDTNGNLVFKIVLTASDADAENVVVTDTLTGNLQFMGTEHFTVRDSHDQIISGWNVEINGQTATISGLKVEKGNPITIEYLVNPNTSGNSKVADTNTASWTWGDGTGDGQKSDTTGSIDIDLDNNKLTKSGTVNINQNQIDYVVNINEFGLQLLPTPGGFITVTDTISDENNQVGLEIIRSSIKLFDKSGHSISTAIIEYSPTELKIKIPDATAAVLTYTVQMSGIPDVTKGRIKNVAKIEGEEEKEVTTENDVVIVKASATYDGVAKTVKIKKFGKYLVDGEYPSLSGAKFALYQCIAGSEDKLLDTQETVNGTLQFKNVATGTLYYIKEVVPPNGYQVDETPIYFATYAKAAEKDTIQAKIEKDFPHLVGKILYKKDGLVLEIEDEPVPEPDSLTIEADKTVKGQQTVEGSNFSFNMKFVKYQPLGKFVKGEATERYNVQENASTYDDTKNNVGGKISFVPITFGYEGVYTFEVNEIQTNPDKYFYDETVYEVKVTVTNINGHLTATKEVIPNAHNDNKITFNNIEKTTFTLQKNTGEKVKKDTTFNFTLSSTDSDLDFRKVEYEDSDNIVESFIKKEKSATLVLKVKKGTNISEITFKNLPVGAKIKVEENNLQAGWHLSANEPYSPGQEITLVSTASNNKVTVTNEYKEDGSVVFEVSKKFNDWRNGQNFTFKLQGLSMEGDADSRLKSIPMPKRTSVNVTNDSPANGDVRTVQFGDISYTVNGKYYYLLKEDNIPSDENRNGITYDSSVTYIKVEVTDGTSGKKTVNVFTTRKNKAVDDDSYTTFTMKSVDGLTASAEFENTYKASTQIQFKGTKTIAGRDIKNTDVFTFEVSGGNLKTPVTVNNDGADINFAPITFTQDDLKGESSKEFTFEIRETGTPSKGITFDPDIYEVKVVVTKNDDGTLSAAVKDAGEPENGIYILPNKNGKTATFVNTYGASAKVILTATKTIDNRSLKDKEFTFKISGDGLGENGKEVKNAADGTIEFPIDYTLASLGDEKEKTFTYTVEEVDGNSKNGVTYDKTRYTVKVKVSDNGSGELKAEVIEGAKKTADNKYAISLPTGTDKKANFENTYNAQTTIQFTGRKVLNNKALNENEFEFEISGPNIGNGAPVKVKNDKNGNIEFPEITYTLTDLLKNGNDYGSNRFEYKIKEVDSKQPGITYDDTEYTVTVMVTNNNTGTLTTTVKMGTKELTPNQNTDKKIYSLTGEKATFTNEYGAKETSVSFAGIKELQNRALKGEDFTFSISGIDGTVYSSEIKNDKDGNIKFNPITYKLSDLDKDNDGNYTKKVFNYVISEKSDIANPGVTYSDKVYYAKVTVTNEKGELVKKVEIGTKDVEGNINYSEVKENSDGNYLITPEGTATFTNIYHAETTVQFKGTKALVDTLGNSKGVSGRKFEFEISDPKLGENGVDGTKTVSVKDDGTFEFPAISYDVTPLYNFFIKKISYRTF</sequence>
<proteinExistence type="predicted"/>
<evidence type="ECO:0000313" key="5">
    <source>
        <dbReference type="Proteomes" id="UP000095645"/>
    </source>
</evidence>
<evidence type="ECO:0000313" key="4">
    <source>
        <dbReference type="EMBL" id="CUO01893.1"/>
    </source>
</evidence>
<dbReference type="Proteomes" id="UP000095645">
    <property type="component" value="Unassembled WGS sequence"/>
</dbReference>
<feature type="compositionally biased region" description="Basic and acidic residues" evidence="1">
    <location>
        <begin position="330"/>
        <end position="339"/>
    </location>
</feature>
<dbReference type="NCBIfam" id="TIGR03786">
    <property type="entry name" value="strep_pil_rpt"/>
    <property type="match status" value="4"/>
</dbReference>
<name>A0A174BMU1_9FIRM</name>
<feature type="chain" id="PRO_5039509004" evidence="2">
    <location>
        <begin position="25"/>
        <end position="1985"/>
    </location>
</feature>
<accession>A0A174BMU1</accession>
<keyword evidence="2" id="KW-0732">Signal</keyword>
<feature type="compositionally biased region" description="Low complexity" evidence="1">
    <location>
        <begin position="275"/>
        <end position="323"/>
    </location>
</feature>
<feature type="region of interest" description="Disordered" evidence="1">
    <location>
        <begin position="248"/>
        <end position="339"/>
    </location>
</feature>
<feature type="domain" description="Streptococcal pilin isopeptide linkage" evidence="3">
    <location>
        <begin position="1618"/>
        <end position="1752"/>
    </location>
</feature>
<dbReference type="InterPro" id="IPR013783">
    <property type="entry name" value="Ig-like_fold"/>
</dbReference>
<feature type="compositionally biased region" description="Basic and acidic residues" evidence="1">
    <location>
        <begin position="262"/>
        <end position="272"/>
    </location>
</feature>
<evidence type="ECO:0000256" key="2">
    <source>
        <dbReference type="SAM" id="SignalP"/>
    </source>
</evidence>
<dbReference type="Gene3D" id="2.60.40.1140">
    <property type="entry name" value="Collagen-binding surface protein Cna, B-type domain"/>
    <property type="match status" value="1"/>
</dbReference>
<feature type="domain" description="Streptococcal pilin isopeptide linkage" evidence="3">
    <location>
        <begin position="1347"/>
        <end position="1472"/>
    </location>
</feature>
<gene>
    <name evidence="4" type="ORF">ERS852476_01675</name>
</gene>
<dbReference type="InterPro" id="IPR038174">
    <property type="entry name" value="Strep_pil_link_sf"/>
</dbReference>
<protein>
    <submittedName>
        <fullName evidence="4">Streptococcal pilin isopeptide linkage domain</fullName>
    </submittedName>
</protein>
<evidence type="ECO:0000259" key="3">
    <source>
        <dbReference type="Pfam" id="PF12892"/>
    </source>
</evidence>
<feature type="compositionally biased region" description="Polar residues" evidence="1">
    <location>
        <begin position="70"/>
        <end position="99"/>
    </location>
</feature>
<dbReference type="EMBL" id="CYZP01000012">
    <property type="protein sequence ID" value="CUO01893.1"/>
    <property type="molecule type" value="Genomic_DNA"/>
</dbReference>